<dbReference type="Gene3D" id="1.10.3090.10">
    <property type="entry name" value="cca-adding enzyme, domain 2"/>
    <property type="match status" value="1"/>
</dbReference>
<evidence type="ECO:0000256" key="2">
    <source>
        <dbReference type="ARBA" id="ARBA00022679"/>
    </source>
</evidence>
<dbReference type="GO" id="GO:0004810">
    <property type="term" value="F:CCA tRNA nucleotidyltransferase activity"/>
    <property type="evidence" value="ECO:0007669"/>
    <property type="project" value="UniProtKB-EC"/>
</dbReference>
<dbReference type="Proteomes" id="UP001371299">
    <property type="component" value="Unassembled WGS sequence"/>
</dbReference>
<keyword evidence="3" id="KW-0819">tRNA processing</keyword>
<dbReference type="Proteomes" id="UP001146439">
    <property type="component" value="Unassembled WGS sequence"/>
</dbReference>
<keyword evidence="6" id="KW-0547">Nucleotide-binding</keyword>
<evidence type="ECO:0000256" key="4">
    <source>
        <dbReference type="ARBA" id="ARBA00022695"/>
    </source>
</evidence>
<comment type="caution">
    <text evidence="10">The sequence shown here is derived from an EMBL/GenBank/DDBJ whole genome shotgun (WGS) entry which is preliminary data.</text>
</comment>
<sequence length="478" mass="54081">MNFQDTQLIGVLARAESTVSSLSDLLGGLVEKFAARGYSLYLVGGSVRDALLGRLGNDLDFTTPARPEVVKEILDEWAETVWDTGIDFGTVSAAYKGQQIEITTFRSDSYDGQSRNPEVVYGDTLEGDLVRRDFKVNAMAIELLTDASFTFHDPLHGLQDVADRVLDTPDKPEISFHDDPLRMLRAARFASQLEFRVADRVVDAMRNMAGEIQRITVERVQVELDKLICGTAPWDGIDLLVSTGIADYIFPEIPALHMTADEHAQHKDVYAHSLKVLSQAMDQEEDGPDLVLRWAALLHDIGKPDTFDNTDGKVSFHHHEVVGAKLARKRLRKLKYPKATTEAIGQLVYLHMRFHGFGENQWTDSAVRRYVTDAGDLLPRLHKLVRADCTTRNAKKARRLQRTYDQLEERIEEIGRKEDLARVRPDLDGNEIMEILGLKPGPEVGQAWSYLKELRLEHGPLEREEAIAKLREWWDSKQ</sequence>
<dbReference type="NCBIfam" id="TIGR00277">
    <property type="entry name" value="HDIG"/>
    <property type="match status" value="1"/>
</dbReference>
<dbReference type="CDD" id="cd00077">
    <property type="entry name" value="HDc"/>
    <property type="match status" value="1"/>
</dbReference>
<evidence type="ECO:0000313" key="11">
    <source>
        <dbReference type="EMBL" id="MEK0144909.1"/>
    </source>
</evidence>
<keyword evidence="5" id="KW-0479">Metal-binding</keyword>
<keyword evidence="7" id="KW-0460">Magnesium</keyword>
<evidence type="ECO:0000256" key="1">
    <source>
        <dbReference type="ARBA" id="ARBA00001946"/>
    </source>
</evidence>
<dbReference type="PROSITE" id="PS51831">
    <property type="entry name" value="HD"/>
    <property type="match status" value="1"/>
</dbReference>
<dbReference type="GO" id="GO:0000049">
    <property type="term" value="F:tRNA binding"/>
    <property type="evidence" value="ECO:0007669"/>
    <property type="project" value="TreeGrafter"/>
</dbReference>
<reference evidence="10" key="1">
    <citation type="submission" date="2022-02" db="EMBL/GenBank/DDBJ databases">
        <title>Corynebacterium sp. from urogenital microbiome.</title>
        <authorList>
            <person name="Cappelli E.A."/>
            <person name="Ribeiro T.G."/>
            <person name="Peixe L."/>
        </authorList>
    </citation>
    <scope>NUCLEOTIDE SEQUENCE</scope>
    <source>
        <strain evidence="10">C21Ua_68</strain>
    </source>
</reference>
<dbReference type="PANTHER" id="PTHR46173">
    <property type="entry name" value="CCA TRNA NUCLEOTIDYLTRANSFERASE 1, MITOCHONDRIAL"/>
    <property type="match status" value="1"/>
</dbReference>
<dbReference type="GO" id="GO:0046872">
    <property type="term" value="F:metal ion binding"/>
    <property type="evidence" value="ECO:0007669"/>
    <property type="project" value="UniProtKB-KW"/>
</dbReference>
<evidence type="ECO:0000256" key="7">
    <source>
        <dbReference type="ARBA" id="ARBA00022842"/>
    </source>
</evidence>
<dbReference type="GO" id="GO:0000166">
    <property type="term" value="F:nucleotide binding"/>
    <property type="evidence" value="ECO:0007669"/>
    <property type="project" value="UniProtKB-KW"/>
</dbReference>
<feature type="domain" description="HD" evidence="9">
    <location>
        <begin position="269"/>
        <end position="384"/>
    </location>
</feature>
<dbReference type="CDD" id="cd05398">
    <property type="entry name" value="NT_ClassII-CCAase"/>
    <property type="match status" value="1"/>
</dbReference>
<dbReference type="InterPro" id="IPR032828">
    <property type="entry name" value="PolyA_RNA-bd"/>
</dbReference>
<dbReference type="InterPro" id="IPR006675">
    <property type="entry name" value="HDIG_dom"/>
</dbReference>
<evidence type="ECO:0000256" key="6">
    <source>
        <dbReference type="ARBA" id="ARBA00022741"/>
    </source>
</evidence>
<evidence type="ECO:0000256" key="3">
    <source>
        <dbReference type="ARBA" id="ARBA00022694"/>
    </source>
</evidence>
<dbReference type="Gene3D" id="3.30.460.10">
    <property type="entry name" value="Beta Polymerase, domain 2"/>
    <property type="match status" value="1"/>
</dbReference>
<keyword evidence="2 10" id="KW-0808">Transferase</keyword>
<dbReference type="SUPFAM" id="SSF81891">
    <property type="entry name" value="Poly A polymerase C-terminal region-like"/>
    <property type="match status" value="1"/>
</dbReference>
<evidence type="ECO:0000256" key="5">
    <source>
        <dbReference type="ARBA" id="ARBA00022723"/>
    </source>
</evidence>
<dbReference type="InterPro" id="IPR002646">
    <property type="entry name" value="PolA_pol_head_dom"/>
</dbReference>
<dbReference type="SMART" id="SM00471">
    <property type="entry name" value="HDc"/>
    <property type="match status" value="1"/>
</dbReference>
<dbReference type="Pfam" id="PF12627">
    <property type="entry name" value="PolyA_pol_RNAbd"/>
    <property type="match status" value="1"/>
</dbReference>
<dbReference type="EMBL" id="JAKMUZ010000015">
    <property type="protein sequence ID" value="MCZ9296616.1"/>
    <property type="molecule type" value="Genomic_DNA"/>
</dbReference>
<name>A0A9X3RMT2_9CORY</name>
<dbReference type="SUPFAM" id="SSF81301">
    <property type="entry name" value="Nucleotidyltransferase"/>
    <property type="match status" value="1"/>
</dbReference>
<dbReference type="InterPro" id="IPR014065">
    <property type="entry name" value="tRNA_adenylyltransferase"/>
</dbReference>
<dbReference type="Pfam" id="PF01966">
    <property type="entry name" value="HD"/>
    <property type="match status" value="1"/>
</dbReference>
<feature type="coiled-coil region" evidence="8">
    <location>
        <begin position="397"/>
        <end position="424"/>
    </location>
</feature>
<gene>
    <name evidence="10" type="ORF">L8V22_08605</name>
    <name evidence="11" type="ORF">WMQ01_02325</name>
</gene>
<dbReference type="AlphaFoldDB" id="A0A9X3RMT2"/>
<dbReference type="GO" id="GO:0008033">
    <property type="term" value="P:tRNA processing"/>
    <property type="evidence" value="ECO:0007669"/>
    <property type="project" value="UniProtKB-KW"/>
</dbReference>
<organism evidence="10 12">
    <name type="scientific">Corynebacterium yonathiae</name>
    <dbReference type="NCBI Taxonomy" id="2913504"/>
    <lineage>
        <taxon>Bacteria</taxon>
        <taxon>Bacillati</taxon>
        <taxon>Actinomycetota</taxon>
        <taxon>Actinomycetes</taxon>
        <taxon>Mycobacteriales</taxon>
        <taxon>Corynebacteriaceae</taxon>
        <taxon>Corynebacterium</taxon>
    </lineage>
</organism>
<keyword evidence="13" id="KW-1185">Reference proteome</keyword>
<dbReference type="Pfam" id="PF01743">
    <property type="entry name" value="PolyA_pol"/>
    <property type="match status" value="1"/>
</dbReference>
<dbReference type="InterPro" id="IPR006674">
    <property type="entry name" value="HD_domain"/>
</dbReference>
<proteinExistence type="predicted"/>
<comment type="cofactor">
    <cofactor evidence="1">
        <name>Mg(2+)</name>
        <dbReference type="ChEBI" id="CHEBI:18420"/>
    </cofactor>
</comment>
<dbReference type="InterPro" id="IPR050264">
    <property type="entry name" value="Bact_CCA-adding_enz_type3_sf"/>
</dbReference>
<dbReference type="FunFam" id="1.10.3090.10:FF:000002">
    <property type="entry name" value="CCA tRNA nucleotidyltransferase"/>
    <property type="match status" value="1"/>
</dbReference>
<dbReference type="EC" id="2.7.7.72" evidence="10"/>
<keyword evidence="4 10" id="KW-0548">Nucleotidyltransferase</keyword>
<dbReference type="InterPro" id="IPR003607">
    <property type="entry name" value="HD/PDEase_dom"/>
</dbReference>
<reference evidence="11 13" key="2">
    <citation type="submission" date="2024-01" db="EMBL/GenBank/DDBJ databases">
        <title>Description of two novel Corynebacterium species isolated from human nasal passages and skin.</title>
        <authorList>
            <person name="Popowitch E."/>
            <person name="Tran T.H."/>
            <person name="Escapa I.F."/>
            <person name="Bhatt E."/>
            <person name="Sozat A.K."/>
            <person name="Roberts A.Q."/>
            <person name="Segre J.A."/>
            <person name="Kong H."/>
            <person name="Conlan S."/>
            <person name="Lemon K.P."/>
            <person name="Kelly M.S."/>
        </authorList>
    </citation>
    <scope>NUCLEOTIDE SEQUENCE [LARGE SCALE GENOMIC DNA]</scope>
    <source>
        <strain evidence="11 13">KPL2619</strain>
    </source>
</reference>
<dbReference type="PANTHER" id="PTHR46173:SF1">
    <property type="entry name" value="CCA TRNA NUCLEOTIDYLTRANSFERASE 1, MITOCHONDRIAL"/>
    <property type="match status" value="1"/>
</dbReference>
<evidence type="ECO:0000313" key="12">
    <source>
        <dbReference type="Proteomes" id="UP001146439"/>
    </source>
</evidence>
<evidence type="ECO:0000256" key="8">
    <source>
        <dbReference type="SAM" id="Coils"/>
    </source>
</evidence>
<evidence type="ECO:0000259" key="9">
    <source>
        <dbReference type="PROSITE" id="PS51831"/>
    </source>
</evidence>
<protein>
    <submittedName>
        <fullName evidence="10">CCA tRNA nucleotidyltransferase</fullName>
        <ecNumber evidence="10">2.7.7.72</ecNumber>
    </submittedName>
</protein>
<keyword evidence="8" id="KW-0175">Coiled coil</keyword>
<dbReference type="RefSeq" id="WP_238801551.1">
    <property type="nucleotide sequence ID" value="NZ_JAKMUZ010000015.1"/>
</dbReference>
<accession>A0A9X3RMT2</accession>
<evidence type="ECO:0000313" key="13">
    <source>
        <dbReference type="Proteomes" id="UP001371299"/>
    </source>
</evidence>
<evidence type="ECO:0000313" key="10">
    <source>
        <dbReference type="EMBL" id="MCZ9296616.1"/>
    </source>
</evidence>
<dbReference type="NCBIfam" id="TIGR02692">
    <property type="entry name" value="tRNA_CCA_actino"/>
    <property type="match status" value="1"/>
</dbReference>
<dbReference type="InterPro" id="IPR043519">
    <property type="entry name" value="NT_sf"/>
</dbReference>
<dbReference type="EMBL" id="JBBMGJ010000003">
    <property type="protein sequence ID" value="MEK0144909.1"/>
    <property type="molecule type" value="Genomic_DNA"/>
</dbReference>